<evidence type="ECO:0000256" key="8">
    <source>
        <dbReference type="ARBA" id="ARBA00022927"/>
    </source>
</evidence>
<feature type="chain" id="PRO_5043833269" description="Immediate early response 3-interacting protein 1" evidence="14">
    <location>
        <begin position="21"/>
        <end position="313"/>
    </location>
</feature>
<dbReference type="GO" id="GO:0030134">
    <property type="term" value="C:COPII-coated ER to Golgi transport vesicle"/>
    <property type="evidence" value="ECO:0007669"/>
    <property type="project" value="TreeGrafter"/>
</dbReference>
<comment type="caution">
    <text evidence="16">The sequence shown here is derived from an EMBL/GenBank/DDBJ whole genome shotgun (WGS) entry which is preliminary data.</text>
</comment>
<dbReference type="SMART" id="SM00184">
    <property type="entry name" value="RING"/>
    <property type="match status" value="1"/>
</dbReference>
<dbReference type="AlphaFoldDB" id="A0AAW0NP13"/>
<evidence type="ECO:0000256" key="2">
    <source>
        <dbReference type="ARBA" id="ARBA00016434"/>
    </source>
</evidence>
<evidence type="ECO:0000259" key="15">
    <source>
        <dbReference type="PROSITE" id="PS50089"/>
    </source>
</evidence>
<evidence type="ECO:0000256" key="5">
    <source>
        <dbReference type="ARBA" id="ARBA00022723"/>
    </source>
</evidence>
<keyword evidence="3" id="KW-0813">Transport</keyword>
<evidence type="ECO:0000256" key="10">
    <source>
        <dbReference type="ARBA" id="ARBA00023136"/>
    </source>
</evidence>
<keyword evidence="6 13" id="KW-0863">Zinc-finger</keyword>
<name>A0AAW0NP13_9GOBI</name>
<comment type="subcellular location">
    <subcellularLocation>
        <location evidence="1">Membrane</location>
    </subcellularLocation>
</comment>
<keyword evidence="10" id="KW-0472">Membrane</keyword>
<evidence type="ECO:0000256" key="3">
    <source>
        <dbReference type="ARBA" id="ARBA00022448"/>
    </source>
</evidence>
<evidence type="ECO:0000256" key="13">
    <source>
        <dbReference type="PROSITE-ProRule" id="PRU00175"/>
    </source>
</evidence>
<reference evidence="17" key="1">
    <citation type="submission" date="2024-04" db="EMBL/GenBank/DDBJ databases">
        <title>Salinicola lusitanus LLJ914,a marine bacterium isolated from the Okinawa Trough.</title>
        <authorList>
            <person name="Li J."/>
        </authorList>
    </citation>
    <scope>NUCLEOTIDE SEQUENCE [LARGE SCALE GENOMIC DNA]</scope>
</reference>
<feature type="signal peptide" evidence="14">
    <location>
        <begin position="1"/>
        <end position="20"/>
    </location>
</feature>
<gene>
    <name evidence="16" type="ORF">WMY93_021751</name>
</gene>
<dbReference type="InterPro" id="IPR013880">
    <property type="entry name" value="Yos1"/>
</dbReference>
<dbReference type="GO" id="GO:0015031">
    <property type="term" value="P:protein transport"/>
    <property type="evidence" value="ECO:0007669"/>
    <property type="project" value="UniProtKB-KW"/>
</dbReference>
<dbReference type="GO" id="GO:0005789">
    <property type="term" value="C:endoplasmic reticulum membrane"/>
    <property type="evidence" value="ECO:0007669"/>
    <property type="project" value="TreeGrafter"/>
</dbReference>
<keyword evidence="9" id="KW-1133">Transmembrane helix</keyword>
<keyword evidence="5" id="KW-0479">Metal-binding</keyword>
<evidence type="ECO:0000313" key="16">
    <source>
        <dbReference type="EMBL" id="KAK7896426.1"/>
    </source>
</evidence>
<keyword evidence="14" id="KW-0732">Signal</keyword>
<accession>A0AAW0NP13</accession>
<dbReference type="PANTHER" id="PTHR15858">
    <property type="entry name" value="IMMEDIATE EARLY RESPONSE 3-INTERACTING PROTEIN 1"/>
    <property type="match status" value="1"/>
</dbReference>
<keyword evidence="17" id="KW-1185">Reference proteome</keyword>
<comment type="function">
    <text evidence="12">Regulator of endoplasmic reticulum secretion that acts as a key determinant of brain size. Required for secretion of extracellular matrix proteins. Required for correct brain development by depositing sufficient extracellular matrix proteins for tissue integrity and the proliferation of neural progenitors. Acts as a regulator of the unfolded protein response (UPR).</text>
</comment>
<feature type="domain" description="RING-type" evidence="15">
    <location>
        <begin position="93"/>
        <end position="133"/>
    </location>
</feature>
<dbReference type="GO" id="GO:0006888">
    <property type="term" value="P:endoplasmic reticulum to Golgi vesicle-mediated transport"/>
    <property type="evidence" value="ECO:0007669"/>
    <property type="project" value="TreeGrafter"/>
</dbReference>
<dbReference type="Proteomes" id="UP001460270">
    <property type="component" value="Unassembled WGS sequence"/>
</dbReference>
<proteinExistence type="inferred from homology"/>
<evidence type="ECO:0000256" key="14">
    <source>
        <dbReference type="SAM" id="SignalP"/>
    </source>
</evidence>
<dbReference type="GO" id="GO:0000139">
    <property type="term" value="C:Golgi membrane"/>
    <property type="evidence" value="ECO:0007669"/>
    <property type="project" value="TreeGrafter"/>
</dbReference>
<keyword evidence="7" id="KW-0862">Zinc</keyword>
<evidence type="ECO:0000256" key="11">
    <source>
        <dbReference type="ARBA" id="ARBA00024203"/>
    </source>
</evidence>
<evidence type="ECO:0000256" key="12">
    <source>
        <dbReference type="ARBA" id="ARBA00045999"/>
    </source>
</evidence>
<evidence type="ECO:0000256" key="4">
    <source>
        <dbReference type="ARBA" id="ARBA00022692"/>
    </source>
</evidence>
<evidence type="ECO:0000256" key="7">
    <source>
        <dbReference type="ARBA" id="ARBA00022833"/>
    </source>
</evidence>
<evidence type="ECO:0000313" key="17">
    <source>
        <dbReference type="Proteomes" id="UP001460270"/>
    </source>
</evidence>
<dbReference type="Pfam" id="PF08571">
    <property type="entry name" value="Yos1"/>
    <property type="match status" value="1"/>
</dbReference>
<sequence>MAFTLYTLIQTAILCTNAIAVLHEERFLSKVGWGVDQGVGGFGDDPGVKAQILNLIRSVRTVMRVPLIIVNSVSIVLLLLFDMSSTSQETFLCSICLEVFSEPVTTPCGHNFCKLCICEVWNTDGPCTCPLCNRSYNTRPVLSVNTLLRELVSERKLEKNKSGSIENMITAVQCDVCSGPKLKALKSCLHKNHELLSLEEGCERRRSTLQYMVEQKIQEIQGCLEFSDSEFHRERTAGQQAFTALIQFVQRHQEIFSIIFVLSVMLTKEPPPSVTLLLSCLLLVICTRSIICWFGDGESAEKGMAADPENLQI</sequence>
<dbReference type="InterPro" id="IPR013083">
    <property type="entry name" value="Znf_RING/FYVE/PHD"/>
</dbReference>
<dbReference type="InterPro" id="IPR017907">
    <property type="entry name" value="Znf_RING_CS"/>
</dbReference>
<dbReference type="InterPro" id="IPR001841">
    <property type="entry name" value="Znf_RING"/>
</dbReference>
<dbReference type="PANTHER" id="PTHR15858:SF0">
    <property type="entry name" value="IMMEDIATE EARLY RESPONSE 3-INTERACTING PROTEIN 1"/>
    <property type="match status" value="1"/>
</dbReference>
<evidence type="ECO:0000256" key="9">
    <source>
        <dbReference type="ARBA" id="ARBA00022989"/>
    </source>
</evidence>
<dbReference type="PROSITE" id="PS50089">
    <property type="entry name" value="ZF_RING_2"/>
    <property type="match status" value="1"/>
</dbReference>
<organism evidence="16 17">
    <name type="scientific">Mugilogobius chulae</name>
    <name type="common">yellowstripe goby</name>
    <dbReference type="NCBI Taxonomy" id="88201"/>
    <lineage>
        <taxon>Eukaryota</taxon>
        <taxon>Metazoa</taxon>
        <taxon>Chordata</taxon>
        <taxon>Craniata</taxon>
        <taxon>Vertebrata</taxon>
        <taxon>Euteleostomi</taxon>
        <taxon>Actinopterygii</taxon>
        <taxon>Neopterygii</taxon>
        <taxon>Teleostei</taxon>
        <taxon>Neoteleostei</taxon>
        <taxon>Acanthomorphata</taxon>
        <taxon>Gobiaria</taxon>
        <taxon>Gobiiformes</taxon>
        <taxon>Gobioidei</taxon>
        <taxon>Gobiidae</taxon>
        <taxon>Gobionellinae</taxon>
        <taxon>Mugilogobius</taxon>
    </lineage>
</organism>
<comment type="similarity">
    <text evidence="11">Belongs to the YOS1 family.</text>
</comment>
<dbReference type="Pfam" id="PF13445">
    <property type="entry name" value="zf-RING_UBOX"/>
    <property type="match status" value="1"/>
</dbReference>
<dbReference type="EMBL" id="JBBPFD010000015">
    <property type="protein sequence ID" value="KAK7896426.1"/>
    <property type="molecule type" value="Genomic_DNA"/>
</dbReference>
<dbReference type="InterPro" id="IPR027370">
    <property type="entry name" value="Znf-RING_euk"/>
</dbReference>
<dbReference type="Gene3D" id="3.30.40.10">
    <property type="entry name" value="Zinc/RING finger domain, C3HC4 (zinc finger)"/>
    <property type="match status" value="1"/>
</dbReference>
<dbReference type="SUPFAM" id="SSF57850">
    <property type="entry name" value="RING/U-box"/>
    <property type="match status" value="1"/>
</dbReference>
<dbReference type="GO" id="GO:0008270">
    <property type="term" value="F:zinc ion binding"/>
    <property type="evidence" value="ECO:0007669"/>
    <property type="project" value="UniProtKB-KW"/>
</dbReference>
<evidence type="ECO:0000256" key="1">
    <source>
        <dbReference type="ARBA" id="ARBA00004370"/>
    </source>
</evidence>
<evidence type="ECO:0000256" key="6">
    <source>
        <dbReference type="ARBA" id="ARBA00022771"/>
    </source>
</evidence>
<keyword evidence="8" id="KW-0653">Protein transport</keyword>
<keyword evidence="4" id="KW-0812">Transmembrane</keyword>
<protein>
    <recommendedName>
        <fullName evidence="2">Immediate early response 3-interacting protein 1</fullName>
    </recommendedName>
</protein>
<dbReference type="PROSITE" id="PS00518">
    <property type="entry name" value="ZF_RING_1"/>
    <property type="match status" value="1"/>
</dbReference>